<name>A0A0V0Z3I4_TRISP</name>
<protein>
    <submittedName>
        <fullName evidence="1">Uncharacterized protein</fullName>
    </submittedName>
</protein>
<organism evidence="1 2">
    <name type="scientific">Trichinella spiralis</name>
    <name type="common">Trichina worm</name>
    <dbReference type="NCBI Taxonomy" id="6334"/>
    <lineage>
        <taxon>Eukaryota</taxon>
        <taxon>Metazoa</taxon>
        <taxon>Ecdysozoa</taxon>
        <taxon>Nematoda</taxon>
        <taxon>Enoplea</taxon>
        <taxon>Dorylaimia</taxon>
        <taxon>Trichinellida</taxon>
        <taxon>Trichinellidae</taxon>
        <taxon>Trichinella</taxon>
    </lineage>
</organism>
<accession>A0A0V0Z3I4</accession>
<comment type="caution">
    <text evidence="1">The sequence shown here is derived from an EMBL/GenBank/DDBJ whole genome shotgun (WGS) entry which is preliminary data.</text>
</comment>
<proteinExistence type="predicted"/>
<dbReference type="Proteomes" id="UP000054776">
    <property type="component" value="Unassembled WGS sequence"/>
</dbReference>
<keyword evidence="2" id="KW-1185">Reference proteome</keyword>
<gene>
    <name evidence="1" type="ORF">T01_12720</name>
</gene>
<evidence type="ECO:0000313" key="2">
    <source>
        <dbReference type="Proteomes" id="UP000054776"/>
    </source>
</evidence>
<dbReference type="EMBL" id="JYDH01002923">
    <property type="protein sequence ID" value="KRY06952.1"/>
    <property type="molecule type" value="Genomic_DNA"/>
</dbReference>
<evidence type="ECO:0000313" key="1">
    <source>
        <dbReference type="EMBL" id="KRY06952.1"/>
    </source>
</evidence>
<reference evidence="1 2" key="1">
    <citation type="submission" date="2015-01" db="EMBL/GenBank/DDBJ databases">
        <title>Evolution of Trichinella species and genotypes.</title>
        <authorList>
            <person name="Korhonen P.K."/>
            <person name="Edoardo P."/>
            <person name="Giuseppe L.R."/>
            <person name="Gasser R.B."/>
        </authorList>
    </citation>
    <scope>NUCLEOTIDE SEQUENCE [LARGE SCALE GENOMIC DNA]</scope>
    <source>
        <strain evidence="1">ISS3</strain>
    </source>
</reference>
<sequence length="46" mass="5271">MVQNLEKNIKQLYALGHIRPAKLRIKLNAISKCKLKNLLSSPIKSR</sequence>
<dbReference type="AlphaFoldDB" id="A0A0V0Z3I4"/>
<dbReference type="InParanoid" id="A0A0V0Z3I4"/>